<evidence type="ECO:0000313" key="4">
    <source>
        <dbReference type="Proteomes" id="UP000077315"/>
    </source>
</evidence>
<protein>
    <recommendedName>
        <fullName evidence="2">DUF4042 domain-containing protein</fullName>
    </recommendedName>
</protein>
<organism evidence="3 4">
    <name type="scientific">Phycomyces blakesleeanus (strain ATCC 8743b / DSM 1359 / FGSC 10004 / NBRC 33097 / NRRL 1555)</name>
    <dbReference type="NCBI Taxonomy" id="763407"/>
    <lineage>
        <taxon>Eukaryota</taxon>
        <taxon>Fungi</taxon>
        <taxon>Fungi incertae sedis</taxon>
        <taxon>Mucoromycota</taxon>
        <taxon>Mucoromycotina</taxon>
        <taxon>Mucoromycetes</taxon>
        <taxon>Mucorales</taxon>
        <taxon>Phycomycetaceae</taxon>
        <taxon>Phycomyces</taxon>
    </lineage>
</organism>
<evidence type="ECO:0000259" key="2">
    <source>
        <dbReference type="Pfam" id="PF13251"/>
    </source>
</evidence>
<keyword evidence="4" id="KW-1185">Reference proteome</keyword>
<evidence type="ECO:0000313" key="3">
    <source>
        <dbReference type="EMBL" id="OAD69312.1"/>
    </source>
</evidence>
<feature type="region of interest" description="Disordered" evidence="1">
    <location>
        <begin position="287"/>
        <end position="315"/>
    </location>
</feature>
<proteinExistence type="predicted"/>
<dbReference type="AlphaFoldDB" id="A0A162TKJ2"/>
<reference evidence="4" key="1">
    <citation type="submission" date="2015-06" db="EMBL/GenBank/DDBJ databases">
        <title>Expansion of signal transduction pathways in fungi by whole-genome duplication.</title>
        <authorList>
            <consortium name="DOE Joint Genome Institute"/>
            <person name="Corrochano L.M."/>
            <person name="Kuo A."/>
            <person name="Marcet-Houben M."/>
            <person name="Polaino S."/>
            <person name="Salamov A."/>
            <person name="Villalobos J.M."/>
            <person name="Alvarez M.I."/>
            <person name="Avalos J."/>
            <person name="Benito E.P."/>
            <person name="Benoit I."/>
            <person name="Burger G."/>
            <person name="Camino L.P."/>
            <person name="Canovas D."/>
            <person name="Cerda-Olmedo E."/>
            <person name="Cheng J.-F."/>
            <person name="Dominguez A."/>
            <person name="Elias M."/>
            <person name="Eslava A.P."/>
            <person name="Glaser F."/>
            <person name="Grimwood J."/>
            <person name="Gutierrez G."/>
            <person name="Heitman J."/>
            <person name="Henrissat B."/>
            <person name="Iturriaga E.A."/>
            <person name="Lang B.F."/>
            <person name="Lavin J.L."/>
            <person name="Lee S."/>
            <person name="Li W."/>
            <person name="Lindquist E."/>
            <person name="Lopez-Garcia S."/>
            <person name="Luque E.M."/>
            <person name="Marcos A.T."/>
            <person name="Martin J."/>
            <person name="McCluskey K."/>
            <person name="Medina H.R."/>
            <person name="Miralles-Duran A."/>
            <person name="Miyazaki A."/>
            <person name="Munoz-Torres E."/>
            <person name="Oguiza J.A."/>
            <person name="Ohm R."/>
            <person name="Olmedo M."/>
            <person name="Orejas M."/>
            <person name="Ortiz-Castellanos L."/>
            <person name="Pisabarro A.G."/>
            <person name="Rodriguez-Romero J."/>
            <person name="Ruiz-Herrera J."/>
            <person name="Ruiz-Vazquez R."/>
            <person name="Sanz C."/>
            <person name="Schackwitz W."/>
            <person name="Schmutz J."/>
            <person name="Shahriari M."/>
            <person name="Shelest E."/>
            <person name="Silva-Franco F."/>
            <person name="Soanes D."/>
            <person name="Syed K."/>
            <person name="Tagua V.G."/>
            <person name="Talbot N.J."/>
            <person name="Thon M."/>
            <person name="De vries R.P."/>
            <person name="Wiebenga A."/>
            <person name="Yadav J.S."/>
            <person name="Braun E.L."/>
            <person name="Baker S."/>
            <person name="Garre V."/>
            <person name="Horwitz B."/>
            <person name="Torres-Martinez S."/>
            <person name="Idnurm A."/>
            <person name="Herrera-Estrella A."/>
            <person name="Gabaldon T."/>
            <person name="Grigoriev I.V."/>
        </authorList>
    </citation>
    <scope>NUCLEOTIDE SEQUENCE [LARGE SCALE GENOMIC DNA]</scope>
    <source>
        <strain evidence="4">NRRL 1555(-)</strain>
    </source>
</reference>
<dbReference type="GeneID" id="29000409"/>
<accession>A0A162TKJ2</accession>
<dbReference type="InterPro" id="IPR052107">
    <property type="entry name" value="HEAT6"/>
</dbReference>
<dbReference type="RefSeq" id="XP_018287352.1">
    <property type="nucleotide sequence ID" value="XM_018439503.1"/>
</dbReference>
<dbReference type="InterPro" id="IPR016024">
    <property type="entry name" value="ARM-type_fold"/>
</dbReference>
<dbReference type="Pfam" id="PF13251">
    <property type="entry name" value="DUF4042"/>
    <property type="match status" value="1"/>
</dbReference>
<gene>
    <name evidence="3" type="ORF">PHYBLDRAFT_188429</name>
</gene>
<dbReference type="InterPro" id="IPR025283">
    <property type="entry name" value="DUF4042"/>
</dbReference>
<dbReference type="InParanoid" id="A0A162TKJ2"/>
<dbReference type="Gene3D" id="1.25.10.10">
    <property type="entry name" value="Leucine-rich Repeat Variant"/>
    <property type="match status" value="3"/>
</dbReference>
<dbReference type="EMBL" id="KV440992">
    <property type="protein sequence ID" value="OAD69312.1"/>
    <property type="molecule type" value="Genomic_DNA"/>
</dbReference>
<name>A0A162TKJ2_PHYB8</name>
<feature type="domain" description="DUF4042" evidence="2">
    <location>
        <begin position="354"/>
        <end position="546"/>
    </location>
</feature>
<feature type="compositionally biased region" description="Low complexity" evidence="1">
    <location>
        <begin position="330"/>
        <end position="346"/>
    </location>
</feature>
<dbReference type="PANTHER" id="PTHR13366:SF0">
    <property type="entry name" value="HEAT REPEAT-CONTAINING PROTEIN 6"/>
    <property type="match status" value="1"/>
</dbReference>
<dbReference type="SUPFAM" id="SSF48371">
    <property type="entry name" value="ARM repeat"/>
    <property type="match status" value="2"/>
</dbReference>
<sequence>MDKSSINAQKSLVQLQAQANELYQIISSESSRPALSLLGILNKLNSFDGPWKEVPDQQVIEFLFLGSKSLPTTHEACSAFCKFMFKQCSKQIRLSSLRSFQFDSCITFLLNGLETTEAPELRVDLLRALSALVFENTSNVSRFYPRLATNLLVLANRSIKPLEVRRMAINCIGNTCAGAGPKLNAYYKDYYEVLLSNLCVVDHTSRGTIMVASSSLDFTDPGVRKIASSTLRALQFLLSQDKTLVTNPLCDMIDIVYNFVFAHVSVQAYNPIPPKIDNPMPIQLSASTSKQRLGQIRTQQQQQQQQPISPSTRTQFSWRPSMLSRTMGALSSDSELSDSDSPLNSLRKQRDDAKIRINALLCLAAIAKTSPRALYPNWHKFIPDSMTIFFNNNTEIGSNSQRLSPTLRSDNQPFSLFTLIIYDPTVTVRTAACNALIAMLEGSKQYLSIASERDTKSSFTSLSERVASILRDLHAGIMIALNKEQTPQVQALLLKAATNLVQNCSYERLALGHLTKLYRSVLSNWNKSSISLRIGILQVLSAIVEARPGKGEVSELIKSNLEIEDKTLPCLPNLLLEIQGNQTDPGYTELKVEKWQTFGMLAKSQFSLILNLWPDIKPDFEESLGDKDPLVRAAALRFIECYASSMDKSLAEDQDTELMQEYIDWWIVMIGEYIQQTSLDSEGIVRAISCDCVGSISKYIFARLNPRIQTLLVTLILPLPRDEDPNVRAAACRTLGVFVLFQDLREDPLFVSDMASALMEQMNDKVINVRVRASWAQGNLCDALVLESEKQGFCIEEWVSTSLWTDLISTATTAALDNDKLRSNAVRALGSLLRITPCSYFDQGRIMLLLKNAMTALIKNIETGTLKTRWNACHAANNMLRNPDFPVGYMDKDQMYPWTTGFYRALCSSLTQCKNFKVRINACLALTRPSLQAQYGSPDQFKSIVNSVVEAYKTCLDDKETEFQELGYKDQLKLKTIEALGHMEPWIGPGKIKEDVDCILKNNEQLTTNNEQ</sequence>
<dbReference type="OrthoDB" id="422637at2759"/>
<dbReference type="InterPro" id="IPR011989">
    <property type="entry name" value="ARM-like"/>
</dbReference>
<evidence type="ECO:0000256" key="1">
    <source>
        <dbReference type="SAM" id="MobiDB-lite"/>
    </source>
</evidence>
<dbReference type="PANTHER" id="PTHR13366">
    <property type="entry name" value="MALARIA ANTIGEN-RELATED"/>
    <property type="match status" value="1"/>
</dbReference>
<feature type="compositionally biased region" description="Low complexity" evidence="1">
    <location>
        <begin position="295"/>
        <end position="315"/>
    </location>
</feature>
<dbReference type="VEuPathDB" id="FungiDB:PHYBLDRAFT_188429"/>
<dbReference type="Proteomes" id="UP000077315">
    <property type="component" value="Unassembled WGS sequence"/>
</dbReference>
<feature type="region of interest" description="Disordered" evidence="1">
    <location>
        <begin position="329"/>
        <end position="348"/>
    </location>
</feature>